<evidence type="ECO:0000256" key="3">
    <source>
        <dbReference type="ARBA" id="ARBA00022475"/>
    </source>
</evidence>
<keyword evidence="3" id="KW-1003">Cell membrane</keyword>
<organism evidence="8 9">
    <name type="scientific">Serratia marcescens</name>
    <dbReference type="NCBI Taxonomy" id="615"/>
    <lineage>
        <taxon>Bacteria</taxon>
        <taxon>Pseudomonadati</taxon>
        <taxon>Pseudomonadota</taxon>
        <taxon>Gammaproteobacteria</taxon>
        <taxon>Enterobacterales</taxon>
        <taxon>Yersiniaceae</taxon>
        <taxon>Serratia</taxon>
    </lineage>
</organism>
<keyword evidence="6 7" id="KW-0472">Membrane</keyword>
<evidence type="ECO:0000313" key="8">
    <source>
        <dbReference type="EMBL" id="SUI54053.1"/>
    </source>
</evidence>
<evidence type="ECO:0000256" key="1">
    <source>
        <dbReference type="ARBA" id="ARBA00004651"/>
    </source>
</evidence>
<evidence type="ECO:0000256" key="2">
    <source>
        <dbReference type="ARBA" id="ARBA00007977"/>
    </source>
</evidence>
<keyword evidence="5 7" id="KW-1133">Transmembrane helix</keyword>
<comment type="similarity">
    <text evidence="2">Belongs to the UPF0324 family.</text>
</comment>
<dbReference type="AlphaFoldDB" id="A0A379Z2B9"/>
<dbReference type="Proteomes" id="UP000254765">
    <property type="component" value="Unassembled WGS sequence"/>
</dbReference>
<dbReference type="Pfam" id="PF03601">
    <property type="entry name" value="Cons_hypoth698"/>
    <property type="match status" value="1"/>
</dbReference>
<evidence type="ECO:0000256" key="5">
    <source>
        <dbReference type="ARBA" id="ARBA00022989"/>
    </source>
</evidence>
<comment type="subcellular location">
    <subcellularLocation>
        <location evidence="1">Cell membrane</location>
        <topology evidence="1">Multi-pass membrane protein</topology>
    </subcellularLocation>
</comment>
<evidence type="ECO:0000256" key="6">
    <source>
        <dbReference type="ARBA" id="ARBA00023136"/>
    </source>
</evidence>
<dbReference type="EMBL" id="UGYK01000002">
    <property type="protein sequence ID" value="SUI54053.1"/>
    <property type="molecule type" value="Genomic_DNA"/>
</dbReference>
<dbReference type="InterPro" id="IPR018383">
    <property type="entry name" value="UPF0324_pro"/>
</dbReference>
<feature type="transmembrane region" description="Helical" evidence="7">
    <location>
        <begin position="45"/>
        <end position="68"/>
    </location>
</feature>
<feature type="transmembrane region" description="Helical" evidence="7">
    <location>
        <begin position="22"/>
        <end position="39"/>
    </location>
</feature>
<evidence type="ECO:0000256" key="7">
    <source>
        <dbReference type="SAM" id="Phobius"/>
    </source>
</evidence>
<dbReference type="GO" id="GO:0005886">
    <property type="term" value="C:plasma membrane"/>
    <property type="evidence" value="ECO:0007669"/>
    <property type="project" value="UniProtKB-SubCell"/>
</dbReference>
<name>A0A379Z2B9_SERMA</name>
<protein>
    <submittedName>
        <fullName evidence="8">Uncharacterized protein</fullName>
    </submittedName>
</protein>
<evidence type="ECO:0000313" key="9">
    <source>
        <dbReference type="Proteomes" id="UP000254765"/>
    </source>
</evidence>
<keyword evidence="4 7" id="KW-0812">Transmembrane</keyword>
<evidence type="ECO:0000256" key="4">
    <source>
        <dbReference type="ARBA" id="ARBA00022692"/>
    </source>
</evidence>
<accession>A0A379Z2B9</accession>
<reference evidence="8 9" key="1">
    <citation type="submission" date="2018-06" db="EMBL/GenBank/DDBJ databases">
        <authorList>
            <consortium name="Pathogen Informatics"/>
            <person name="Doyle S."/>
        </authorList>
    </citation>
    <scope>NUCLEOTIDE SEQUENCE [LARGE SCALE GENOMIC DNA]</scope>
    <source>
        <strain evidence="8 9">NCTC10211</strain>
    </source>
</reference>
<proteinExistence type="inferred from homology"/>
<sequence>MATDTTHTYPERRFPLFGLPRLVPGLALTGALTALAVWAGDIPWVAELGLGALTLAILLGILVGNTLYPPLANRLSRRRAAGQTAPAAFGDYSLRLPADLSADR</sequence>
<gene>
    <name evidence="8" type="primary">yeiH_2</name>
    <name evidence="8" type="ORF">NCTC10211_02958</name>
</gene>